<feature type="domain" description="Glycosyltransferase 2-like" evidence="13">
    <location>
        <begin position="3"/>
        <end position="175"/>
    </location>
</feature>
<evidence type="ECO:0000259" key="13">
    <source>
        <dbReference type="Pfam" id="PF00535"/>
    </source>
</evidence>
<reference evidence="14 15" key="1">
    <citation type="journal article" date="2016" name="Nat. Commun.">
        <title>Thousands of microbial genomes shed light on interconnected biogeochemical processes in an aquifer system.</title>
        <authorList>
            <person name="Anantharaman K."/>
            <person name="Brown C.T."/>
            <person name="Hug L.A."/>
            <person name="Sharon I."/>
            <person name="Castelle C.J."/>
            <person name="Probst A.J."/>
            <person name="Thomas B.C."/>
            <person name="Singh A."/>
            <person name="Wilkins M.J."/>
            <person name="Karaoz U."/>
            <person name="Brodie E.L."/>
            <person name="Williams K.H."/>
            <person name="Hubbard S.S."/>
            <person name="Banfield J.F."/>
        </authorList>
    </citation>
    <scope>NUCLEOTIDE SEQUENCE [LARGE SCALE GENOMIC DNA]</scope>
</reference>
<dbReference type="InterPro" id="IPR035518">
    <property type="entry name" value="DPG_synthase"/>
</dbReference>
<evidence type="ECO:0000313" key="14">
    <source>
        <dbReference type="EMBL" id="OGC54479.1"/>
    </source>
</evidence>
<keyword evidence="10" id="KW-1133">Transmembrane helix</keyword>
<dbReference type="GO" id="GO:0006487">
    <property type="term" value="P:protein N-linked glycosylation"/>
    <property type="evidence" value="ECO:0007669"/>
    <property type="project" value="TreeGrafter"/>
</dbReference>
<evidence type="ECO:0000256" key="12">
    <source>
        <dbReference type="ARBA" id="ARBA00045097"/>
    </source>
</evidence>
<keyword evidence="11" id="KW-0472">Membrane</keyword>
<accession>A0A1F4VBI4</accession>
<comment type="caution">
    <text evidence="14">The sequence shown here is derived from an EMBL/GenBank/DDBJ whole genome shotgun (WGS) entry which is preliminary data.</text>
</comment>
<evidence type="ECO:0000256" key="11">
    <source>
        <dbReference type="ARBA" id="ARBA00023136"/>
    </source>
</evidence>
<protein>
    <recommendedName>
        <fullName evidence="4">dolichyl-phosphate beta-glucosyltransferase</fullName>
        <ecNumber evidence="4">2.4.1.117</ecNumber>
    </recommendedName>
</protein>
<keyword evidence="8" id="KW-0256">Endoplasmic reticulum</keyword>
<dbReference type="Gene3D" id="3.90.550.10">
    <property type="entry name" value="Spore Coat Polysaccharide Biosynthesis Protein SpsA, Chain A"/>
    <property type="match status" value="1"/>
</dbReference>
<dbReference type="PANTHER" id="PTHR10859:SF91">
    <property type="entry name" value="DOLICHYL-PHOSPHATE BETA-GLUCOSYLTRANSFERASE"/>
    <property type="match status" value="1"/>
</dbReference>
<gene>
    <name evidence="14" type="ORF">A3D91_01100</name>
</gene>
<evidence type="ECO:0000256" key="2">
    <source>
        <dbReference type="ARBA" id="ARBA00004922"/>
    </source>
</evidence>
<dbReference type="InterPro" id="IPR029044">
    <property type="entry name" value="Nucleotide-diphossugar_trans"/>
</dbReference>
<keyword evidence="6" id="KW-0808">Transferase</keyword>
<dbReference type="SUPFAM" id="SSF53448">
    <property type="entry name" value="Nucleotide-diphospho-sugar transferases"/>
    <property type="match status" value="1"/>
</dbReference>
<keyword evidence="5" id="KW-0328">Glycosyltransferase</keyword>
<dbReference type="PANTHER" id="PTHR10859">
    <property type="entry name" value="GLYCOSYL TRANSFERASE"/>
    <property type="match status" value="1"/>
</dbReference>
<dbReference type="InterPro" id="IPR001173">
    <property type="entry name" value="Glyco_trans_2-like"/>
</dbReference>
<keyword evidence="9" id="KW-0735">Signal-anchor</keyword>
<comment type="catalytic activity">
    <reaction evidence="12">
        <text>a di-trans,poly-cis-dolichyl phosphate + UDP-alpha-D-glucose = a di-trans,poly-cis-dolichyl beta-D-glucosyl phosphate + UDP</text>
        <dbReference type="Rhea" id="RHEA:15401"/>
        <dbReference type="Rhea" id="RHEA-COMP:19498"/>
        <dbReference type="Rhea" id="RHEA-COMP:19502"/>
        <dbReference type="ChEBI" id="CHEBI:57525"/>
        <dbReference type="ChEBI" id="CHEBI:57683"/>
        <dbReference type="ChEBI" id="CHEBI:58223"/>
        <dbReference type="ChEBI" id="CHEBI:58885"/>
        <dbReference type="EC" id="2.4.1.117"/>
    </reaction>
    <physiologicalReaction direction="left-to-right" evidence="12">
        <dbReference type="Rhea" id="RHEA:15402"/>
    </physiologicalReaction>
</comment>
<dbReference type="EMBL" id="MEVD01000003">
    <property type="protein sequence ID" value="OGC54479.1"/>
    <property type="molecule type" value="Genomic_DNA"/>
</dbReference>
<sequence>MLSVVIPFYNEEKRMKSESRMTTAIDYMLKELKDPFELVLANDGSTDNTINLLEDLKNQYSDIPIQIVSYSQNQGKGHAVKLGVLASKGGKIIVMDADISIDLAEMHKFIKELDEYDIVIGSKKHFLTQTKKSQNAPRRILGKGYTLITNIFLGLNFTDITCGFKGFKANAAKSVFEKQRINRFAYDSETLFLAKKLGFSIKELPVSWYHIEGSTVSTIIDTWRSSKDLASILFNYYYGNYNKKAK</sequence>
<evidence type="ECO:0000256" key="3">
    <source>
        <dbReference type="ARBA" id="ARBA00006739"/>
    </source>
</evidence>
<comment type="similarity">
    <text evidence="3">Belongs to the glycosyltransferase 2 family.</text>
</comment>
<dbReference type="EC" id="2.4.1.117" evidence="4"/>
<evidence type="ECO:0000256" key="6">
    <source>
        <dbReference type="ARBA" id="ARBA00022679"/>
    </source>
</evidence>
<dbReference type="STRING" id="1802620.A3D91_01100"/>
<proteinExistence type="inferred from homology"/>
<dbReference type="AlphaFoldDB" id="A0A1F4VBI4"/>
<comment type="subcellular location">
    <subcellularLocation>
        <location evidence="1">Endoplasmic reticulum membrane</location>
        <topology evidence="1">Single-pass membrane protein</topology>
    </subcellularLocation>
</comment>
<evidence type="ECO:0000256" key="4">
    <source>
        <dbReference type="ARBA" id="ARBA00012583"/>
    </source>
</evidence>
<name>A0A1F4VBI4_UNCKA</name>
<comment type="pathway">
    <text evidence="2">Protein modification; protein glycosylation.</text>
</comment>
<evidence type="ECO:0000313" key="15">
    <source>
        <dbReference type="Proteomes" id="UP000178127"/>
    </source>
</evidence>
<evidence type="ECO:0000256" key="5">
    <source>
        <dbReference type="ARBA" id="ARBA00022676"/>
    </source>
</evidence>
<dbReference type="Pfam" id="PF00535">
    <property type="entry name" value="Glycos_transf_2"/>
    <property type="match status" value="1"/>
</dbReference>
<evidence type="ECO:0000256" key="1">
    <source>
        <dbReference type="ARBA" id="ARBA00004389"/>
    </source>
</evidence>
<evidence type="ECO:0000256" key="7">
    <source>
        <dbReference type="ARBA" id="ARBA00022692"/>
    </source>
</evidence>
<keyword evidence="7" id="KW-0812">Transmembrane</keyword>
<dbReference type="CDD" id="cd04188">
    <property type="entry name" value="DPG_synthase"/>
    <property type="match status" value="1"/>
</dbReference>
<dbReference type="Proteomes" id="UP000178127">
    <property type="component" value="Unassembled WGS sequence"/>
</dbReference>
<evidence type="ECO:0000256" key="8">
    <source>
        <dbReference type="ARBA" id="ARBA00022824"/>
    </source>
</evidence>
<evidence type="ECO:0000256" key="9">
    <source>
        <dbReference type="ARBA" id="ARBA00022968"/>
    </source>
</evidence>
<evidence type="ECO:0000256" key="10">
    <source>
        <dbReference type="ARBA" id="ARBA00022989"/>
    </source>
</evidence>
<organism evidence="14 15">
    <name type="scientific">candidate division WWE3 bacterium RIFCSPHIGHO2_02_FULL_38_14</name>
    <dbReference type="NCBI Taxonomy" id="1802620"/>
    <lineage>
        <taxon>Bacteria</taxon>
        <taxon>Katanobacteria</taxon>
    </lineage>
</organism>
<dbReference type="GO" id="GO:0004581">
    <property type="term" value="F:dolichyl-phosphate beta-glucosyltransferase activity"/>
    <property type="evidence" value="ECO:0007669"/>
    <property type="project" value="UniProtKB-EC"/>
</dbReference>